<reference evidence="1 2" key="1">
    <citation type="submission" date="2009-04" db="EMBL/GenBank/DDBJ databases">
        <authorList>
            <person name="Reysenbach A.-L."/>
            <person name="Heidelberg J.F."/>
            <person name="Nelson W.C."/>
        </authorList>
    </citation>
    <scope>NUCLEOTIDE SEQUENCE [LARGE SCALE GENOMIC DNA]</scope>
    <source>
        <strain evidence="1 2">SS-5</strain>
    </source>
</reference>
<dbReference type="OrthoDB" id="13757at2"/>
<evidence type="ECO:0000313" key="1">
    <source>
        <dbReference type="EMBL" id="EEP60629.1"/>
    </source>
</evidence>
<dbReference type="EMBL" id="ABZS01000071">
    <property type="protein sequence ID" value="EEP60629.1"/>
    <property type="molecule type" value="Genomic_DNA"/>
</dbReference>
<comment type="caution">
    <text evidence="1">The sequence shown here is derived from an EMBL/GenBank/DDBJ whole genome shotgun (WGS) entry which is preliminary data.</text>
</comment>
<gene>
    <name evidence="1" type="ORF">SULYE_0872</name>
</gene>
<dbReference type="AlphaFoldDB" id="C4FJX2"/>
<accession>C4FJX2</accession>
<evidence type="ECO:0000313" key="2">
    <source>
        <dbReference type="Proteomes" id="UP000005540"/>
    </source>
</evidence>
<proteinExistence type="predicted"/>
<keyword evidence="2" id="KW-1185">Reference proteome</keyword>
<dbReference type="RefSeq" id="WP_007546772.1">
    <property type="nucleotide sequence ID" value="NZ_ABZS01000071.1"/>
</dbReference>
<sequence>MDKSPYALDFLLHQLELIKSNIRKPKYKELIKEIFENNELYEKFLIAKDKKSRNYKHGVLERVASTGSLALCIYDNYPTIDIDLLLTAIILSGFRDAVGRPFFYKNVKDYPEIAEILYKKNRQKPKIEHFLFDEIIKIDERVKVRESNKTF</sequence>
<protein>
    <submittedName>
        <fullName evidence="1">Uncharacterized protein</fullName>
    </submittedName>
</protein>
<name>C4FJX2_9AQUI</name>
<dbReference type="Proteomes" id="UP000005540">
    <property type="component" value="Unassembled WGS sequence"/>
</dbReference>
<organism evidence="1 2">
    <name type="scientific">Sulfurihydrogenibium yellowstonense SS-5</name>
    <dbReference type="NCBI Taxonomy" id="432331"/>
    <lineage>
        <taxon>Bacteria</taxon>
        <taxon>Pseudomonadati</taxon>
        <taxon>Aquificota</taxon>
        <taxon>Aquificia</taxon>
        <taxon>Aquificales</taxon>
        <taxon>Hydrogenothermaceae</taxon>
        <taxon>Sulfurihydrogenibium</taxon>
    </lineage>
</organism>